<keyword evidence="1" id="KW-0732">Signal</keyword>
<feature type="chain" id="PRO_5012047691" description="Cysteine rich repeat-containing protein" evidence="1">
    <location>
        <begin position="29"/>
        <end position="97"/>
    </location>
</feature>
<accession>A0A1M5GP82</accession>
<evidence type="ECO:0000256" key="1">
    <source>
        <dbReference type="SAM" id="SignalP"/>
    </source>
</evidence>
<evidence type="ECO:0000313" key="2">
    <source>
        <dbReference type="EMBL" id="SHG05506.1"/>
    </source>
</evidence>
<dbReference type="AlphaFoldDB" id="A0A1M5GP82"/>
<evidence type="ECO:0008006" key="4">
    <source>
        <dbReference type="Google" id="ProtNLM"/>
    </source>
</evidence>
<name>A0A1M5GP82_9BRAD</name>
<dbReference type="Proteomes" id="UP000189796">
    <property type="component" value="Chromosome I"/>
</dbReference>
<feature type="signal peptide" evidence="1">
    <location>
        <begin position="1"/>
        <end position="28"/>
    </location>
</feature>
<proteinExistence type="predicted"/>
<organism evidence="2 3">
    <name type="scientific">Bradyrhizobium erythrophlei</name>
    <dbReference type="NCBI Taxonomy" id="1437360"/>
    <lineage>
        <taxon>Bacteria</taxon>
        <taxon>Pseudomonadati</taxon>
        <taxon>Pseudomonadota</taxon>
        <taxon>Alphaproteobacteria</taxon>
        <taxon>Hyphomicrobiales</taxon>
        <taxon>Nitrobacteraceae</taxon>
        <taxon>Bradyrhizobium</taxon>
    </lineage>
</organism>
<protein>
    <recommendedName>
        <fullName evidence="4">Cysteine rich repeat-containing protein</fullName>
    </recommendedName>
</protein>
<reference evidence="2 3" key="1">
    <citation type="submission" date="2016-11" db="EMBL/GenBank/DDBJ databases">
        <authorList>
            <person name="Jaros S."/>
            <person name="Januszkiewicz K."/>
            <person name="Wedrychowicz H."/>
        </authorList>
    </citation>
    <scope>NUCLEOTIDE SEQUENCE [LARGE SCALE GENOMIC DNA]</scope>
    <source>
        <strain evidence="2 3">GAS138</strain>
    </source>
</reference>
<evidence type="ECO:0000313" key="3">
    <source>
        <dbReference type="Proteomes" id="UP000189796"/>
    </source>
</evidence>
<gene>
    <name evidence="2" type="ORF">SAMN05443248_0122</name>
</gene>
<sequence>MKCSKRSFAFVSVLFAFLLSFNTGILNARDADPDSLTLVAAHSANQKCINRCRARYRDCLSLKQIPSLECRGIYQDCTRNACGAGAAGRPTWSGFPR</sequence>
<dbReference type="EMBL" id="LT670817">
    <property type="protein sequence ID" value="SHG05506.1"/>
    <property type="molecule type" value="Genomic_DNA"/>
</dbReference>